<dbReference type="EMBL" id="JAENIM010000009">
    <property type="protein sequence ID" value="MBK1789945.1"/>
    <property type="molecule type" value="Genomic_DNA"/>
</dbReference>
<keyword evidence="1" id="KW-0812">Transmembrane</keyword>
<feature type="transmembrane region" description="Helical" evidence="1">
    <location>
        <begin position="1316"/>
        <end position="1332"/>
    </location>
</feature>
<keyword evidence="1" id="KW-0472">Membrane</keyword>
<protein>
    <submittedName>
        <fullName evidence="2">HEAT repeat domain-containing protein</fullName>
    </submittedName>
</protein>
<dbReference type="Gene3D" id="1.25.10.10">
    <property type="entry name" value="Leucine-rich Repeat Variant"/>
    <property type="match status" value="3"/>
</dbReference>
<proteinExistence type="predicted"/>
<dbReference type="RefSeq" id="WP_200309980.1">
    <property type="nucleotide sequence ID" value="NZ_JAENIM010000009.1"/>
</dbReference>
<accession>A0A8J7SG80</accession>
<dbReference type="PANTHER" id="PTHR31272:SF9">
    <property type="entry name" value="BLL1027 PROTEIN"/>
    <property type="match status" value="1"/>
</dbReference>
<dbReference type="SUPFAM" id="SSF48371">
    <property type="entry name" value="ARM repeat"/>
    <property type="match status" value="2"/>
</dbReference>
<feature type="transmembrane region" description="Helical" evidence="1">
    <location>
        <begin position="1138"/>
        <end position="1160"/>
    </location>
</feature>
<name>A0A8J7SG80_9BACT</name>
<evidence type="ECO:0000313" key="3">
    <source>
        <dbReference type="Proteomes" id="UP000624703"/>
    </source>
</evidence>
<feature type="transmembrane region" description="Helical" evidence="1">
    <location>
        <begin position="1101"/>
        <end position="1126"/>
    </location>
</feature>
<dbReference type="InterPro" id="IPR016024">
    <property type="entry name" value="ARM-type_fold"/>
</dbReference>
<evidence type="ECO:0000256" key="1">
    <source>
        <dbReference type="SAM" id="Phobius"/>
    </source>
</evidence>
<gene>
    <name evidence="2" type="ORF">JIN82_02115</name>
</gene>
<dbReference type="InterPro" id="IPR011989">
    <property type="entry name" value="ARM-like"/>
</dbReference>
<organism evidence="2 3">
    <name type="scientific">Persicirhabdus sediminis</name>
    <dbReference type="NCBI Taxonomy" id="454144"/>
    <lineage>
        <taxon>Bacteria</taxon>
        <taxon>Pseudomonadati</taxon>
        <taxon>Verrucomicrobiota</taxon>
        <taxon>Verrucomicrobiia</taxon>
        <taxon>Verrucomicrobiales</taxon>
        <taxon>Verrucomicrobiaceae</taxon>
        <taxon>Persicirhabdus</taxon>
    </lineage>
</organism>
<feature type="transmembrane region" description="Helical" evidence="1">
    <location>
        <begin position="1180"/>
        <end position="1196"/>
    </location>
</feature>
<dbReference type="CDD" id="cd01659">
    <property type="entry name" value="TRX_superfamily"/>
    <property type="match status" value="1"/>
</dbReference>
<dbReference type="Proteomes" id="UP000624703">
    <property type="component" value="Unassembled WGS sequence"/>
</dbReference>
<dbReference type="InterPro" id="IPR051790">
    <property type="entry name" value="Cytochrome_c-biogenesis_DsbD"/>
</dbReference>
<comment type="caution">
    <text evidence="2">The sequence shown here is derived from an EMBL/GenBank/DDBJ whole genome shotgun (WGS) entry which is preliminary data.</text>
</comment>
<feature type="transmembrane region" description="Helical" evidence="1">
    <location>
        <begin position="1235"/>
        <end position="1261"/>
    </location>
</feature>
<keyword evidence="1" id="KW-1133">Transmembrane helix</keyword>
<reference evidence="2" key="1">
    <citation type="submission" date="2021-01" db="EMBL/GenBank/DDBJ databases">
        <title>Modified the classification status of verrucomicrobia.</title>
        <authorList>
            <person name="Feng X."/>
        </authorList>
    </citation>
    <scope>NUCLEOTIDE SEQUENCE</scope>
    <source>
        <strain evidence="2">_KCTC 22039</strain>
    </source>
</reference>
<dbReference type="Pfam" id="PF13646">
    <property type="entry name" value="HEAT_2"/>
    <property type="match status" value="1"/>
</dbReference>
<keyword evidence="3" id="KW-1185">Reference proteome</keyword>
<evidence type="ECO:0000313" key="2">
    <source>
        <dbReference type="EMBL" id="MBK1789945.1"/>
    </source>
</evidence>
<sequence>MIYVSLLSVGIADDISRDALDRIASRSSDPARSSDWEQAVVNYGDKHQRKLIRAALKQAEPFPKSQMVAYLGDERLAVRIGAIEILEDFSGKQFDYDPWDTPASDEHHAALSRWMVWAGSKGEKLSASNQLTDDQMQSYIRDLISSVAERQKRALRMLEPYGMLAVGDIQEFIVTSPDLLEHQLVRLKEAQYYLVLTQTRAQGADSIARSLTRGNRDQVLEALSQIKTNGFLVIPIVLDFVNSSDALVRETAIDTALLLGNAEAVPLVADVLAEEADVNVIHVAMRRLREIGGQAAVDLIVPYLARNDEDLLVSTIQSLTKLSKAEVAGRNTFYSSNSEGEVQVTDELIDQVLPYLTDERWRVRSAALEFVVKVRTERAAEQVLELLSDEDEFVRSGAVQAVVALKLTSARSQLEEMFLSNDDLVPMATSAFVGLDIQFTDSLLEHLRTRPVDVIIACLSELEKSSDEGHVKLVASFSSHEDLDIACSAIRILAKDSKKVEKIEAVSAALLEALTSGQLERISAVIDHLRLPKMTDTSAYLAQVVQLKKSQVSTKLDSLYDAFNQVAVGERKQTEKQLESSSASSLPDNVSALRDELAKVAASESEQAFRAGIILAKSGDNRGAEELLKSLAGYSVSQRSAVAAALRYTSTQKSSELTLRLLNDDAETVQEDAAQSAFSESKNLALISEALSLLDLPGRKIHASALYCRNLESSARDRDAKRAIHSWCIATLKNDLAEDDQKVLALTLSRQALDHTSFGVVSEYTKNASQWLRRAAWYTVAGFNQSWLEENAERGLSDVSPRVREALLVALSDRGQWQVYFSDTHQRPDSSWNYNRKKPRISGHVLGLIKGLANDDPDERVRFEALYTLLYHGQDIDLADFISLLSTRAGDKTLTRRLGSFIEDQYKSLGPGIKPLLAYVDWRSINKRKRPLILKHFAGSGKQLAFTSFQDLAKMQVDSSLAQHSEEPEITEPVAERETVRALVFYKPGCSECETLDAELNKIKGDFPQLVIEHKNILEPSSMLLNQALCDYFQVSGVGKTPSLFVQSGAAISPSVQPEHIMKLVVDTLAMPLDDSWADMGDEAIELAEQKIDQSFANMTLPVVIGAGLLDGVNPCAFATIIFFLSYLQVARRSPREILMVGASFISAIFLSYFAVGIAFHSVIDKLNQLDGFQWVKHTMTYLFAAFAFLVAILSFRDSRRAAKGNLKDMTLQLPAFLKDKIRGVIRKRAKARHFVLAAFVSGVIISILELACTGQVYAPIIFQIQKGEADAVVMLLIYNLAFILPLVVIFALAFRGMTSSALIDFQNKHTATVKLATSIVFVLLGVLILFGDKLLPHA</sequence>
<dbReference type="PANTHER" id="PTHR31272">
    <property type="entry name" value="CYTOCHROME C-TYPE BIOGENESIS PROTEIN HI_1454-RELATED"/>
    <property type="match status" value="1"/>
</dbReference>
<feature type="transmembrane region" description="Helical" evidence="1">
    <location>
        <begin position="1273"/>
        <end position="1295"/>
    </location>
</feature>